<dbReference type="AlphaFoldDB" id="A0A3G8M6Y7"/>
<organism evidence="4 5">
    <name type="scientific">Methylocystis rosea</name>
    <dbReference type="NCBI Taxonomy" id="173366"/>
    <lineage>
        <taxon>Bacteria</taxon>
        <taxon>Pseudomonadati</taxon>
        <taxon>Pseudomonadota</taxon>
        <taxon>Alphaproteobacteria</taxon>
        <taxon>Hyphomicrobiales</taxon>
        <taxon>Methylocystaceae</taxon>
        <taxon>Methylocystis</taxon>
    </lineage>
</organism>
<evidence type="ECO:0000259" key="3">
    <source>
        <dbReference type="PROSITE" id="PS50894"/>
    </source>
</evidence>
<dbReference type="EMBL" id="CP034086">
    <property type="protein sequence ID" value="AZG76880.1"/>
    <property type="molecule type" value="Genomic_DNA"/>
</dbReference>
<reference evidence="4 5" key="1">
    <citation type="submission" date="2018-11" db="EMBL/GenBank/DDBJ databases">
        <title>Genome squencing of methanotrophic bacteria isolated from alkaline groundwater in Korea.</title>
        <authorList>
            <person name="Nguyen L.N."/>
        </authorList>
    </citation>
    <scope>NUCLEOTIDE SEQUENCE [LARGE SCALE GENOMIC DNA]</scope>
    <source>
        <strain evidence="4 5">GW6</strain>
    </source>
</reference>
<dbReference type="Proteomes" id="UP000273982">
    <property type="component" value="Chromosome"/>
</dbReference>
<dbReference type="PROSITE" id="PS50894">
    <property type="entry name" value="HPT"/>
    <property type="match status" value="1"/>
</dbReference>
<feature type="modified residue" description="Phosphohistidine" evidence="2">
    <location>
        <position position="79"/>
    </location>
</feature>
<dbReference type="InterPro" id="IPR008207">
    <property type="entry name" value="Sig_transdc_His_kin_Hpt_dom"/>
</dbReference>
<proteinExistence type="predicted"/>
<accession>A0A3G8M6Y7</accession>
<name>A0A3G8M6Y7_9HYPH</name>
<protein>
    <submittedName>
        <fullName evidence="4">Hpt domain-containing protein</fullName>
    </submittedName>
</protein>
<dbReference type="InterPro" id="IPR036641">
    <property type="entry name" value="HPT_dom_sf"/>
</dbReference>
<dbReference type="Pfam" id="PF01627">
    <property type="entry name" value="Hpt"/>
    <property type="match status" value="1"/>
</dbReference>
<dbReference type="GO" id="GO:0004672">
    <property type="term" value="F:protein kinase activity"/>
    <property type="evidence" value="ECO:0007669"/>
    <property type="project" value="UniProtKB-ARBA"/>
</dbReference>
<dbReference type="GO" id="GO:0000160">
    <property type="term" value="P:phosphorelay signal transduction system"/>
    <property type="evidence" value="ECO:0007669"/>
    <property type="project" value="UniProtKB-KW"/>
</dbReference>
<dbReference type="RefSeq" id="WP_124738623.1">
    <property type="nucleotide sequence ID" value="NZ_CP034086.1"/>
</dbReference>
<keyword evidence="2" id="KW-0597">Phosphoprotein</keyword>
<dbReference type="Gene3D" id="1.20.120.160">
    <property type="entry name" value="HPT domain"/>
    <property type="match status" value="1"/>
</dbReference>
<dbReference type="KEGG" id="mros:EHO51_09125"/>
<feature type="domain" description="HPt" evidence="3">
    <location>
        <begin position="40"/>
        <end position="135"/>
    </location>
</feature>
<evidence type="ECO:0000313" key="5">
    <source>
        <dbReference type="Proteomes" id="UP000273982"/>
    </source>
</evidence>
<evidence type="ECO:0000256" key="1">
    <source>
        <dbReference type="ARBA" id="ARBA00023012"/>
    </source>
</evidence>
<sequence>MAKLADSTFLNCQAQPQPFSVADGESPIDLVHLSRQTFGDHDLERELLGLFDAQAAQFAKRLRAPGGQGDADWRIALAHTIKGSARAVGATEVGRAAEAYEQALRGEDASAAEKSEILGAAIGRARSAIALLLGGAAQNGPTGKYFK</sequence>
<gene>
    <name evidence="4" type="ORF">EHO51_09125</name>
</gene>
<evidence type="ECO:0000256" key="2">
    <source>
        <dbReference type="PROSITE-ProRule" id="PRU00110"/>
    </source>
</evidence>
<keyword evidence="1" id="KW-0902">Two-component regulatory system</keyword>
<dbReference type="SUPFAM" id="SSF47226">
    <property type="entry name" value="Histidine-containing phosphotransfer domain, HPT domain"/>
    <property type="match status" value="1"/>
</dbReference>
<evidence type="ECO:0000313" key="4">
    <source>
        <dbReference type="EMBL" id="AZG76880.1"/>
    </source>
</evidence>